<dbReference type="RefSeq" id="WP_215607463.1">
    <property type="nucleotide sequence ID" value="NZ_JADOES010000004.1"/>
</dbReference>
<keyword evidence="2" id="KW-1185">Reference proteome</keyword>
<evidence type="ECO:0000313" key="2">
    <source>
        <dbReference type="Proteomes" id="UP000717364"/>
    </source>
</evidence>
<name>A0A947DEF9_9CYAN</name>
<proteinExistence type="predicted"/>
<accession>A0A947DEF9</accession>
<reference evidence="1" key="2">
    <citation type="journal article" date="2021" name="Mar. Drugs">
        <title>Genome Reduction and Secondary Metabolism of the Marine Sponge-Associated Cyanobacterium Leptothoe.</title>
        <authorList>
            <person name="Konstantinou D."/>
            <person name="Popin R.V."/>
            <person name="Fewer D.P."/>
            <person name="Sivonen K."/>
            <person name="Gkelis S."/>
        </authorList>
    </citation>
    <scope>NUCLEOTIDE SEQUENCE</scope>
    <source>
        <strain evidence="1">TAU-MAC 1115</strain>
    </source>
</reference>
<dbReference type="Proteomes" id="UP000717364">
    <property type="component" value="Unassembled WGS sequence"/>
</dbReference>
<reference evidence="1" key="1">
    <citation type="submission" date="2020-11" db="EMBL/GenBank/DDBJ databases">
        <authorList>
            <person name="Konstantinou D."/>
            <person name="Gkelis S."/>
            <person name="Popin R."/>
            <person name="Fewer D."/>
            <person name="Sivonen K."/>
        </authorList>
    </citation>
    <scope>NUCLEOTIDE SEQUENCE</scope>
    <source>
        <strain evidence="1">TAU-MAC 1115</strain>
    </source>
</reference>
<sequence length="48" mass="5832">MFEGKTYGEGCHDLNLHSSHYRSLKPIHARRFTDIEWDHRYWPTVDKT</sequence>
<evidence type="ECO:0000313" key="1">
    <source>
        <dbReference type="EMBL" id="MBT9314391.1"/>
    </source>
</evidence>
<dbReference type="AlphaFoldDB" id="A0A947DEF9"/>
<comment type="caution">
    <text evidence="1">The sequence shown here is derived from an EMBL/GenBank/DDBJ whole genome shotgun (WGS) entry which is preliminary data.</text>
</comment>
<dbReference type="EMBL" id="JADOES010000004">
    <property type="protein sequence ID" value="MBT9314391.1"/>
    <property type="molecule type" value="Genomic_DNA"/>
</dbReference>
<protein>
    <submittedName>
        <fullName evidence="1">Uncharacterized protein</fullName>
    </submittedName>
</protein>
<gene>
    <name evidence="1" type="ORF">IXB50_03030</name>
</gene>
<organism evidence="1 2">
    <name type="scientific">Leptothoe spongobia TAU-MAC 1115</name>
    <dbReference type="NCBI Taxonomy" id="1967444"/>
    <lineage>
        <taxon>Bacteria</taxon>
        <taxon>Bacillati</taxon>
        <taxon>Cyanobacteriota</taxon>
        <taxon>Cyanophyceae</taxon>
        <taxon>Nodosilineales</taxon>
        <taxon>Cymatolegaceae</taxon>
        <taxon>Leptothoe</taxon>
        <taxon>Leptothoe spongobia</taxon>
    </lineage>
</organism>